<feature type="domain" description="Histidine kinase" evidence="7">
    <location>
        <begin position="142"/>
        <end position="350"/>
    </location>
</feature>
<dbReference type="InterPro" id="IPR003661">
    <property type="entry name" value="HisK_dim/P_dom"/>
</dbReference>
<evidence type="ECO:0000313" key="9">
    <source>
        <dbReference type="Proteomes" id="UP001597086"/>
    </source>
</evidence>
<keyword evidence="9" id="KW-1185">Reference proteome</keyword>
<evidence type="ECO:0000313" key="8">
    <source>
        <dbReference type="EMBL" id="MFD1017345.1"/>
    </source>
</evidence>
<dbReference type="CDD" id="cd00082">
    <property type="entry name" value="HisKA"/>
    <property type="match status" value="1"/>
</dbReference>
<organism evidence="8 9">
    <name type="scientific">Winogradskyella rapida</name>
    <dbReference type="NCBI Taxonomy" id="549701"/>
    <lineage>
        <taxon>Bacteria</taxon>
        <taxon>Pseudomonadati</taxon>
        <taxon>Bacteroidota</taxon>
        <taxon>Flavobacteriia</taxon>
        <taxon>Flavobacteriales</taxon>
        <taxon>Flavobacteriaceae</taxon>
        <taxon>Winogradskyella</taxon>
    </lineage>
</organism>
<dbReference type="Gene3D" id="1.10.287.130">
    <property type="match status" value="1"/>
</dbReference>
<dbReference type="Pfam" id="PF02518">
    <property type="entry name" value="HATPase_c"/>
    <property type="match status" value="1"/>
</dbReference>
<dbReference type="InterPro" id="IPR005467">
    <property type="entry name" value="His_kinase_dom"/>
</dbReference>
<dbReference type="Gene3D" id="3.30.565.10">
    <property type="entry name" value="Histidine kinase-like ATPase, C-terminal domain"/>
    <property type="match status" value="1"/>
</dbReference>
<evidence type="ECO:0000256" key="4">
    <source>
        <dbReference type="ARBA" id="ARBA00022679"/>
    </source>
</evidence>
<feature type="coiled-coil region" evidence="6">
    <location>
        <begin position="108"/>
        <end position="135"/>
    </location>
</feature>
<keyword evidence="3" id="KW-0597">Phosphoprotein</keyword>
<gene>
    <name evidence="8" type="ORF">ACFQ13_15565</name>
</gene>
<dbReference type="PANTHER" id="PTHR42878:SF15">
    <property type="entry name" value="BACTERIOPHYTOCHROME"/>
    <property type="match status" value="1"/>
</dbReference>
<dbReference type="Proteomes" id="UP001597086">
    <property type="component" value="Unassembled WGS sequence"/>
</dbReference>
<dbReference type="SMART" id="SM00388">
    <property type="entry name" value="HisKA"/>
    <property type="match status" value="1"/>
</dbReference>
<evidence type="ECO:0000259" key="7">
    <source>
        <dbReference type="PROSITE" id="PS50109"/>
    </source>
</evidence>
<comment type="catalytic activity">
    <reaction evidence="1">
        <text>ATP + protein L-histidine = ADP + protein N-phospho-L-histidine.</text>
        <dbReference type="EC" id="2.7.13.3"/>
    </reaction>
</comment>
<comment type="caution">
    <text evidence="8">The sequence shown here is derived from an EMBL/GenBank/DDBJ whole genome shotgun (WGS) entry which is preliminary data.</text>
</comment>
<dbReference type="EMBL" id="JBHTKM010000063">
    <property type="protein sequence ID" value="MFD1017345.1"/>
    <property type="molecule type" value="Genomic_DNA"/>
</dbReference>
<dbReference type="InterPro" id="IPR003594">
    <property type="entry name" value="HATPase_dom"/>
</dbReference>
<evidence type="ECO:0000256" key="5">
    <source>
        <dbReference type="ARBA" id="ARBA00022777"/>
    </source>
</evidence>
<dbReference type="InterPro" id="IPR036890">
    <property type="entry name" value="HATPase_C_sf"/>
</dbReference>
<dbReference type="InterPro" id="IPR036097">
    <property type="entry name" value="HisK_dim/P_sf"/>
</dbReference>
<keyword evidence="5" id="KW-0418">Kinase</keyword>
<keyword evidence="8" id="KW-0067">ATP-binding</keyword>
<dbReference type="PANTHER" id="PTHR42878">
    <property type="entry name" value="TWO-COMPONENT HISTIDINE KINASE"/>
    <property type="match status" value="1"/>
</dbReference>
<protein>
    <recommendedName>
        <fullName evidence="2">histidine kinase</fullName>
        <ecNumber evidence="2">2.7.13.3</ecNumber>
    </recommendedName>
</protein>
<evidence type="ECO:0000256" key="3">
    <source>
        <dbReference type="ARBA" id="ARBA00022553"/>
    </source>
</evidence>
<evidence type="ECO:0000256" key="2">
    <source>
        <dbReference type="ARBA" id="ARBA00012438"/>
    </source>
</evidence>
<evidence type="ECO:0000256" key="6">
    <source>
        <dbReference type="SAM" id="Coils"/>
    </source>
</evidence>
<keyword evidence="8" id="KW-0547">Nucleotide-binding</keyword>
<sequence length="354" mass="40537">MNSLLKRQIRKYLSEDLKAHKDLEKFLSAVDRSYNNFDEQSTMIQRAMSISSDELFAANKKLQNEAKEQQELIDKLKDVINTLKFYNLKESEKADAVPLTGSELVSFIDQQTKEIIEMNKQKESLLDELAHQNQELSDYAHMVSHDLKSPLRSIDALTAWLKEDYKAAFDAHGQQTLDLIRTNVEKMDTLINGILEYSTIGKDQMEVYDVDLNKLVDHILSSIEIPKHITVTRATLPILQGDKYRLQQLFQNLIGNAIAYNDKAQGLIEVGAIEQGDYWKFFVKDNGKGIDTVYFEKIFKTFEKLENNVESTGIGLSIVKKIVDLYEGKIWLESTLGEGTTFYFTLKKDRNGTA</sequence>
<dbReference type="GO" id="GO:0005524">
    <property type="term" value="F:ATP binding"/>
    <property type="evidence" value="ECO:0007669"/>
    <property type="project" value="UniProtKB-KW"/>
</dbReference>
<dbReference type="Pfam" id="PF00512">
    <property type="entry name" value="HisKA"/>
    <property type="match status" value="1"/>
</dbReference>
<dbReference type="InterPro" id="IPR004358">
    <property type="entry name" value="Sig_transdc_His_kin-like_C"/>
</dbReference>
<keyword evidence="6" id="KW-0175">Coiled coil</keyword>
<name>A0ABW3KU12_9FLAO</name>
<dbReference type="SUPFAM" id="SSF47384">
    <property type="entry name" value="Homodimeric domain of signal transducing histidine kinase"/>
    <property type="match status" value="1"/>
</dbReference>
<dbReference type="InterPro" id="IPR050351">
    <property type="entry name" value="BphY/WalK/GraS-like"/>
</dbReference>
<evidence type="ECO:0000256" key="1">
    <source>
        <dbReference type="ARBA" id="ARBA00000085"/>
    </source>
</evidence>
<dbReference type="SUPFAM" id="SSF55874">
    <property type="entry name" value="ATPase domain of HSP90 chaperone/DNA topoisomerase II/histidine kinase"/>
    <property type="match status" value="1"/>
</dbReference>
<reference evidence="9" key="1">
    <citation type="journal article" date="2019" name="Int. J. Syst. Evol. Microbiol.">
        <title>The Global Catalogue of Microorganisms (GCM) 10K type strain sequencing project: providing services to taxonomists for standard genome sequencing and annotation.</title>
        <authorList>
            <consortium name="The Broad Institute Genomics Platform"/>
            <consortium name="The Broad Institute Genome Sequencing Center for Infectious Disease"/>
            <person name="Wu L."/>
            <person name="Ma J."/>
        </authorList>
    </citation>
    <scope>NUCLEOTIDE SEQUENCE [LARGE SCALE GENOMIC DNA]</scope>
    <source>
        <strain evidence="9">CCUG 56098</strain>
    </source>
</reference>
<dbReference type="EC" id="2.7.13.3" evidence="2"/>
<accession>A0ABW3KU12</accession>
<feature type="coiled-coil region" evidence="6">
    <location>
        <begin position="52"/>
        <end position="82"/>
    </location>
</feature>
<dbReference type="RefSeq" id="WP_386118958.1">
    <property type="nucleotide sequence ID" value="NZ_JBHTKM010000063.1"/>
</dbReference>
<dbReference type="SMART" id="SM00387">
    <property type="entry name" value="HATPase_c"/>
    <property type="match status" value="1"/>
</dbReference>
<dbReference type="PRINTS" id="PR00344">
    <property type="entry name" value="BCTRLSENSOR"/>
</dbReference>
<dbReference type="PROSITE" id="PS50109">
    <property type="entry name" value="HIS_KIN"/>
    <property type="match status" value="1"/>
</dbReference>
<keyword evidence="4" id="KW-0808">Transferase</keyword>
<proteinExistence type="predicted"/>